<evidence type="ECO:0000313" key="3">
    <source>
        <dbReference type="EMBL" id="MBU5490822.1"/>
    </source>
</evidence>
<name>A0ABS6EUD1_9FIRM</name>
<evidence type="ECO:0000313" key="4">
    <source>
        <dbReference type="Proteomes" id="UP000783588"/>
    </source>
</evidence>
<organism evidence="3 4">
    <name type="scientific">Butyricicoccus intestinisimiae</name>
    <dbReference type="NCBI Taxonomy" id="2841509"/>
    <lineage>
        <taxon>Bacteria</taxon>
        <taxon>Bacillati</taxon>
        <taxon>Bacillota</taxon>
        <taxon>Clostridia</taxon>
        <taxon>Eubacteriales</taxon>
        <taxon>Butyricicoccaceae</taxon>
        <taxon>Butyricicoccus</taxon>
    </lineage>
</organism>
<accession>A0ABS6EUD1</accession>
<reference evidence="3 4" key="1">
    <citation type="submission" date="2021-06" db="EMBL/GenBank/DDBJ databases">
        <authorList>
            <person name="Sun Q."/>
            <person name="Li D."/>
        </authorList>
    </citation>
    <scope>NUCLEOTIDE SEQUENCE [LARGE SCALE GENOMIC DNA]</scope>
    <source>
        <strain evidence="3 4">MSJd-7</strain>
    </source>
</reference>
<keyword evidence="1 2" id="KW-0819">tRNA processing</keyword>
<comment type="catalytic activity">
    <reaction evidence="2">
        <text>cytidine(34) in elongator tRNA(Met) + acetate + ATP = N(4)-acetylcytidine(34) in elongator tRNA(Met) + AMP + diphosphate</text>
        <dbReference type="Rhea" id="RHEA:58144"/>
        <dbReference type="Rhea" id="RHEA-COMP:10693"/>
        <dbReference type="Rhea" id="RHEA-COMP:10694"/>
        <dbReference type="ChEBI" id="CHEBI:30089"/>
        <dbReference type="ChEBI" id="CHEBI:30616"/>
        <dbReference type="ChEBI" id="CHEBI:33019"/>
        <dbReference type="ChEBI" id="CHEBI:74900"/>
        <dbReference type="ChEBI" id="CHEBI:82748"/>
        <dbReference type="ChEBI" id="CHEBI:456215"/>
    </reaction>
</comment>
<sequence>MKVCAVISEYNPFHAGHLFQIREILRRMPDCYMISIMSGCFVQRGEPALWDKYFRAACAIRAGGPDLVLELPISAALSSAEGFAEGGVRLAAALGCVTHLSFGCESGTEQTLMQLAQWMDNPIFDDALRSNLTSGVSYAQAAQQAAQALCPDLAPLLASPNDLLAVQYCRAIRKYCPHVQPIAVRRIGAEHDGTPIDNIPSASYIRSQFHSENIESAAQLLPVAYREQALPMRRHSWQALAPAVLPYLRRLTPKYIATLPGVSEGLEHRFYAACQTAQSLEELWERTRSRRHPLSRVRRLTLCAYLGLTQDIAALSLEYITVLGMNARGQQILKAMKKTCPLPVIVKPTQARKLSDSAQRLWNFTVRADDLYYFPSPAGQDWKQTPYIEKQA</sequence>
<proteinExistence type="inferred from homology"/>
<dbReference type="HAMAP" id="MF_01539">
    <property type="entry name" value="TmcAL"/>
    <property type="match status" value="1"/>
</dbReference>
<keyword evidence="4" id="KW-1185">Reference proteome</keyword>
<keyword evidence="2" id="KW-0547">Nucleotide-binding</keyword>
<protein>
    <recommendedName>
        <fullName evidence="2">tRNA(Met) cytidine acetate ligase</fullName>
        <ecNumber evidence="2">6.3.4.-</ecNumber>
    </recommendedName>
</protein>
<keyword evidence="2" id="KW-0436">Ligase</keyword>
<keyword evidence="2" id="KW-0820">tRNA-binding</keyword>
<dbReference type="InterPro" id="IPR008513">
    <property type="entry name" value="tRNA(Met)_cyd_acetate_ligase"/>
</dbReference>
<dbReference type="PANTHER" id="PTHR37825:SF1">
    <property type="entry name" value="TRNA(MET) CYTIDINE ACETATE LIGASE"/>
    <property type="match status" value="1"/>
</dbReference>
<feature type="binding site" evidence="2">
    <location>
        <position position="161"/>
    </location>
    <ligand>
        <name>ATP</name>
        <dbReference type="ChEBI" id="CHEBI:30616"/>
    </ligand>
</feature>
<comment type="similarity">
    <text evidence="2">Belongs to the TmcAL family.</text>
</comment>
<keyword evidence="2" id="KW-0067">ATP-binding</keyword>
<dbReference type="Proteomes" id="UP000783588">
    <property type="component" value="Unassembled WGS sequence"/>
</dbReference>
<dbReference type="EC" id="6.3.4.-" evidence="2"/>
<dbReference type="Pfam" id="PF05636">
    <property type="entry name" value="HIGH_NTase1"/>
    <property type="match status" value="1"/>
</dbReference>
<dbReference type="EMBL" id="JAHLQI010000004">
    <property type="protein sequence ID" value="MBU5490822.1"/>
    <property type="molecule type" value="Genomic_DNA"/>
</dbReference>
<evidence type="ECO:0000256" key="2">
    <source>
        <dbReference type="HAMAP-Rule" id="MF_01539"/>
    </source>
</evidence>
<feature type="binding site" evidence="2">
    <location>
        <begin position="7"/>
        <end position="20"/>
    </location>
    <ligand>
        <name>ATP</name>
        <dbReference type="ChEBI" id="CHEBI:30616"/>
    </ligand>
</feature>
<evidence type="ECO:0000256" key="1">
    <source>
        <dbReference type="ARBA" id="ARBA00022694"/>
    </source>
</evidence>
<comment type="function">
    <text evidence="2">Catalyzes the formation of N(4)-acetylcytidine (ac(4)C) at the wobble position of elongator tRNA(Met), using acetate and ATP as substrates. First activates an acetate ion to form acetyladenylate (Ac-AMP) and then transfers the acetyl group to tRNA to form ac(4)C34.</text>
</comment>
<dbReference type="RefSeq" id="WP_216470514.1">
    <property type="nucleotide sequence ID" value="NZ_JAHLQI010000004.1"/>
</dbReference>
<comment type="caution">
    <text evidence="3">The sequence shown here is derived from an EMBL/GenBank/DDBJ whole genome shotgun (WGS) entry which is preliminary data.</text>
</comment>
<dbReference type="PANTHER" id="PTHR37825">
    <property type="entry name" value="TRNA(MET) CYTIDINE ACETATE LIGASE"/>
    <property type="match status" value="1"/>
</dbReference>
<keyword evidence="2" id="KW-0963">Cytoplasm</keyword>
<feature type="binding site" evidence="2">
    <location>
        <begin position="186"/>
        <end position="187"/>
    </location>
    <ligand>
        <name>ATP</name>
        <dbReference type="ChEBI" id="CHEBI:30616"/>
    </ligand>
</feature>
<gene>
    <name evidence="2" type="primary">tmcAL</name>
    <name evidence="3" type="ORF">KQI75_09380</name>
</gene>
<feature type="binding site" evidence="2">
    <location>
        <position position="103"/>
    </location>
    <ligand>
        <name>ATP</name>
        <dbReference type="ChEBI" id="CHEBI:30616"/>
    </ligand>
</feature>
<comment type="subcellular location">
    <subcellularLocation>
        <location evidence="2">Cytoplasm</location>
    </subcellularLocation>
</comment>
<keyword evidence="2" id="KW-0694">RNA-binding</keyword>